<dbReference type="InterPro" id="IPR003764">
    <property type="entry name" value="GlcNAc_6-P_deAcase"/>
</dbReference>
<dbReference type="GO" id="GO:0008448">
    <property type="term" value="F:N-acetylglucosamine-6-phosphate deacetylase activity"/>
    <property type="evidence" value="ECO:0007669"/>
    <property type="project" value="InterPro"/>
</dbReference>
<dbReference type="SUPFAM" id="SSF51556">
    <property type="entry name" value="Metallo-dependent hydrolases"/>
    <property type="match status" value="1"/>
</dbReference>
<dbReference type="Gene3D" id="3.20.20.140">
    <property type="entry name" value="Metal-dependent hydrolases"/>
    <property type="match status" value="1"/>
</dbReference>
<dbReference type="Pfam" id="PF01979">
    <property type="entry name" value="Amidohydro_1"/>
    <property type="match status" value="1"/>
</dbReference>
<dbReference type="Proteomes" id="UP000256388">
    <property type="component" value="Unassembled WGS sequence"/>
</dbReference>
<dbReference type="InterPro" id="IPR032466">
    <property type="entry name" value="Metal_Hydrolase"/>
</dbReference>
<dbReference type="RefSeq" id="WP_116223744.1">
    <property type="nucleotide sequence ID" value="NZ_AP018437.1"/>
</dbReference>
<evidence type="ECO:0000256" key="5">
    <source>
        <dbReference type="PIRNR" id="PIRNR038994"/>
    </source>
</evidence>
<evidence type="ECO:0000256" key="3">
    <source>
        <dbReference type="ARBA" id="ARBA00022801"/>
    </source>
</evidence>
<dbReference type="Gene3D" id="2.30.40.10">
    <property type="entry name" value="Urease, subunit C, domain 1"/>
    <property type="match status" value="1"/>
</dbReference>
<keyword evidence="10" id="KW-1185">Reference proteome</keyword>
<keyword evidence="2 7" id="KW-0479">Metal-binding</keyword>
<dbReference type="EMBL" id="QUMS01000001">
    <property type="protein sequence ID" value="REG10575.1"/>
    <property type="molecule type" value="Genomic_DNA"/>
</dbReference>
<dbReference type="InterPro" id="IPR006680">
    <property type="entry name" value="Amidohydro-rel"/>
</dbReference>
<name>A0A347ZU61_9CHLR</name>
<dbReference type="GO" id="GO:0006046">
    <property type="term" value="P:N-acetylglucosamine catabolic process"/>
    <property type="evidence" value="ECO:0007669"/>
    <property type="project" value="TreeGrafter"/>
</dbReference>
<evidence type="ECO:0000256" key="2">
    <source>
        <dbReference type="ARBA" id="ARBA00022723"/>
    </source>
</evidence>
<reference evidence="9 10" key="1">
    <citation type="submission" date="2018-08" db="EMBL/GenBank/DDBJ databases">
        <title>Genomic Encyclopedia of Type Strains, Phase IV (KMG-IV): sequencing the most valuable type-strain genomes for metagenomic binning, comparative biology and taxonomic classification.</title>
        <authorList>
            <person name="Goeker M."/>
        </authorList>
    </citation>
    <scope>NUCLEOTIDE SEQUENCE [LARGE SCALE GENOMIC DNA]</scope>
    <source>
        <strain evidence="9 10">DSM 23923</strain>
    </source>
</reference>
<dbReference type="PIRSF" id="PIRSF038994">
    <property type="entry name" value="NagA"/>
    <property type="match status" value="1"/>
</dbReference>
<evidence type="ECO:0000256" key="6">
    <source>
        <dbReference type="PIRSR" id="PIRSR038994-1"/>
    </source>
</evidence>
<dbReference type="SUPFAM" id="SSF51338">
    <property type="entry name" value="Composite domain of metallo-dependent hydrolases"/>
    <property type="match status" value="1"/>
</dbReference>
<feature type="domain" description="Amidohydrolase-related" evidence="8">
    <location>
        <begin position="47"/>
        <end position="364"/>
    </location>
</feature>
<comment type="caution">
    <text evidence="9">The sequence shown here is derived from an EMBL/GenBank/DDBJ whole genome shotgun (WGS) entry which is preliminary data.</text>
</comment>
<keyword evidence="3 5" id="KW-0378">Hydrolase</keyword>
<sequence>MIIRSDKIYFEDGIRDGYLVIENGRISEFRESPESIADSIDYSGYRVIPGLIDTHIHGTHGYGLMAAAESDPKAAVRGFLKGCAATGLTGVFPTPMPAMCAHIAKVAAEQPNGARILGIHSEGPYLNRVGENGVKTETPVVDMDLIKQICRDCAGYLKLMAIAPEVEGSQQAIDYLRERGVVMSFAHSNCNYEEAMLAFENGLSVSTHTANVMSGIHHRNMGGLGACLLNPNVYNEVICDGMHIAPVMLELMFRLKPADHWFMISDASEAAGAPQGQYRFMDFKVIVDDQGFCKTDTGRLMGSTKSVLHGISVLANQLRMPLEQILPMASLNAAKFYGFGDRKGSIALGKDADLVVIDEAYQAVATYMEGRKVFDVHKDKDFFNQDFVEKYRVA</sequence>
<evidence type="ECO:0000313" key="10">
    <source>
        <dbReference type="Proteomes" id="UP000256388"/>
    </source>
</evidence>
<feature type="binding site" evidence="7">
    <location>
        <position position="187"/>
    </location>
    <ligand>
        <name>Zn(2+)</name>
        <dbReference type="ChEBI" id="CHEBI:29105"/>
    </ligand>
</feature>
<keyword evidence="4 5" id="KW-0119">Carbohydrate metabolism</keyword>
<dbReference type="AlphaFoldDB" id="A0A347ZU61"/>
<proteinExistence type="inferred from homology"/>
<dbReference type="PANTHER" id="PTHR11113:SF14">
    <property type="entry name" value="N-ACETYLGLUCOSAMINE-6-PHOSPHATE DEACETYLASE"/>
    <property type="match status" value="1"/>
</dbReference>
<dbReference type="GO" id="GO:0046872">
    <property type="term" value="F:metal ion binding"/>
    <property type="evidence" value="ECO:0007669"/>
    <property type="project" value="UniProtKB-KW"/>
</dbReference>
<dbReference type="PANTHER" id="PTHR11113">
    <property type="entry name" value="N-ACETYLGLUCOSAMINE-6-PHOSPHATE DEACETYLASE"/>
    <property type="match status" value="1"/>
</dbReference>
<accession>A0A347ZU61</accession>
<evidence type="ECO:0000313" key="9">
    <source>
        <dbReference type="EMBL" id="REG10575.1"/>
    </source>
</evidence>
<feature type="binding site" evidence="7">
    <location>
        <position position="122"/>
    </location>
    <ligand>
        <name>Zn(2+)</name>
        <dbReference type="ChEBI" id="CHEBI:29105"/>
    </ligand>
</feature>
<dbReference type="OrthoDB" id="9776488at2"/>
<organism evidence="9 10">
    <name type="scientific">Pelolinea submarina</name>
    <dbReference type="NCBI Taxonomy" id="913107"/>
    <lineage>
        <taxon>Bacteria</taxon>
        <taxon>Bacillati</taxon>
        <taxon>Chloroflexota</taxon>
        <taxon>Anaerolineae</taxon>
        <taxon>Anaerolineales</taxon>
        <taxon>Anaerolineaceae</taxon>
        <taxon>Pelolinea</taxon>
    </lineage>
</organism>
<gene>
    <name evidence="9" type="ORF">DFR64_0434</name>
</gene>
<feature type="binding site" evidence="7">
    <location>
        <position position="208"/>
    </location>
    <ligand>
        <name>Zn(2+)</name>
        <dbReference type="ChEBI" id="CHEBI:29105"/>
    </ligand>
</feature>
<comment type="cofactor">
    <cofactor evidence="7">
        <name>a divalent metal cation</name>
        <dbReference type="ChEBI" id="CHEBI:60240"/>
    </cofactor>
    <text evidence="7">Binds 1 divalent metal cation per subunit.</text>
</comment>
<feature type="active site" description="Proton donor/acceptor" evidence="6">
    <location>
        <position position="266"/>
    </location>
</feature>
<protein>
    <submittedName>
        <fullName evidence="9">N-acetylglucosamine-6-phosphate deacetylase</fullName>
    </submittedName>
</protein>
<evidence type="ECO:0000256" key="1">
    <source>
        <dbReference type="ARBA" id="ARBA00010716"/>
    </source>
</evidence>
<comment type="similarity">
    <text evidence="1 5">Belongs to the metallo-dependent hydrolases superfamily. NagA family.</text>
</comment>
<dbReference type="InterPro" id="IPR011059">
    <property type="entry name" value="Metal-dep_hydrolase_composite"/>
</dbReference>
<evidence type="ECO:0000259" key="8">
    <source>
        <dbReference type="Pfam" id="PF01979"/>
    </source>
</evidence>
<evidence type="ECO:0000256" key="4">
    <source>
        <dbReference type="ARBA" id="ARBA00023277"/>
    </source>
</evidence>
<evidence type="ECO:0000256" key="7">
    <source>
        <dbReference type="PIRSR" id="PIRSR038994-3"/>
    </source>
</evidence>